<gene>
    <name evidence="1" type="ORF">BLL42_28360</name>
</gene>
<keyword evidence="1" id="KW-0614">Plasmid</keyword>
<organism evidence="1 2">
    <name type="scientific">Pseudomonas frederiksbergensis</name>
    <dbReference type="NCBI Taxonomy" id="104087"/>
    <lineage>
        <taxon>Bacteria</taxon>
        <taxon>Pseudomonadati</taxon>
        <taxon>Pseudomonadota</taxon>
        <taxon>Gammaproteobacteria</taxon>
        <taxon>Pseudomonadales</taxon>
        <taxon>Pseudomonadaceae</taxon>
        <taxon>Pseudomonas</taxon>
    </lineage>
</organism>
<dbReference type="Proteomes" id="UP000182567">
    <property type="component" value="Plasmid unnamed1"/>
</dbReference>
<evidence type="ECO:0000313" key="2">
    <source>
        <dbReference type="Proteomes" id="UP000182567"/>
    </source>
</evidence>
<protein>
    <submittedName>
        <fullName evidence="1">Uncharacterized protein</fullName>
    </submittedName>
</protein>
<reference evidence="2" key="1">
    <citation type="submission" date="2016-10" db="EMBL/GenBank/DDBJ databases">
        <title>Pseudomonas frederiksbergensis ERGS4:02 complete genome.</title>
        <authorList>
            <person name="Kumar R."/>
            <person name="Acharya V."/>
            <person name="Singh D."/>
        </authorList>
    </citation>
    <scope>NUCLEOTIDE SEQUENCE [LARGE SCALE GENOMIC DNA]</scope>
    <source>
        <strain evidence="2">ERGS4:02</strain>
        <plasmid evidence="2">Plasmid unnamed1</plasmid>
    </source>
</reference>
<name>A0A1J0EU54_9PSED</name>
<proteinExistence type="predicted"/>
<accession>A0A1J0EU54</accession>
<evidence type="ECO:0000313" key="1">
    <source>
        <dbReference type="EMBL" id="APC19625.1"/>
    </source>
</evidence>
<sequence length="77" mass="8649">MAERLANYESAALKDARFWLEREVRRISERTGQFFGEKTAVSKTVETASTFGLRKAQYGSSATPFALVPMVRSILSM</sequence>
<dbReference type="AlphaFoldDB" id="A0A1J0EU54"/>
<geneLocation type="plasmid" evidence="1">
    <name>unnamed1</name>
</geneLocation>
<dbReference type="EMBL" id="CP017887">
    <property type="protein sequence ID" value="APC19625.1"/>
    <property type="molecule type" value="Genomic_DNA"/>
</dbReference>